<feature type="compositionally biased region" description="Polar residues" evidence="1">
    <location>
        <begin position="63"/>
        <end position="74"/>
    </location>
</feature>
<reference evidence="2" key="1">
    <citation type="submission" date="2021-02" db="EMBL/GenBank/DDBJ databases">
        <authorList>
            <person name="Dougan E. K."/>
            <person name="Rhodes N."/>
            <person name="Thang M."/>
            <person name="Chan C."/>
        </authorList>
    </citation>
    <scope>NUCLEOTIDE SEQUENCE</scope>
</reference>
<gene>
    <name evidence="2" type="primary">bioA</name>
    <name evidence="2" type="ORF">SNEC2469_LOCUS21384</name>
</gene>
<proteinExistence type="predicted"/>
<keyword evidence="3" id="KW-1185">Reference proteome</keyword>
<evidence type="ECO:0000313" key="3">
    <source>
        <dbReference type="Proteomes" id="UP000601435"/>
    </source>
</evidence>
<dbReference type="EMBL" id="CAJNJA010037907">
    <property type="protein sequence ID" value="CAE7740232.1"/>
    <property type="molecule type" value="Genomic_DNA"/>
</dbReference>
<comment type="caution">
    <text evidence="2">The sequence shown here is derived from an EMBL/GenBank/DDBJ whole genome shotgun (WGS) entry which is preliminary data.</text>
</comment>
<feature type="compositionally biased region" description="Basic and acidic residues" evidence="1">
    <location>
        <begin position="50"/>
        <end position="62"/>
    </location>
</feature>
<protein>
    <submittedName>
        <fullName evidence="2">BioA protein</fullName>
    </submittedName>
</protein>
<evidence type="ECO:0000256" key="1">
    <source>
        <dbReference type="SAM" id="MobiDB-lite"/>
    </source>
</evidence>
<name>A0A812XT76_9DINO</name>
<dbReference type="AlphaFoldDB" id="A0A812XT76"/>
<evidence type="ECO:0000313" key="2">
    <source>
        <dbReference type="EMBL" id="CAE7740232.1"/>
    </source>
</evidence>
<feature type="compositionally biased region" description="Basic and acidic residues" evidence="1">
    <location>
        <begin position="107"/>
        <end position="136"/>
    </location>
</feature>
<feature type="region of interest" description="Disordered" evidence="1">
    <location>
        <begin position="37"/>
        <end position="151"/>
    </location>
</feature>
<organism evidence="2 3">
    <name type="scientific">Symbiodinium necroappetens</name>
    <dbReference type="NCBI Taxonomy" id="1628268"/>
    <lineage>
        <taxon>Eukaryota</taxon>
        <taxon>Sar</taxon>
        <taxon>Alveolata</taxon>
        <taxon>Dinophyceae</taxon>
        <taxon>Suessiales</taxon>
        <taxon>Symbiodiniaceae</taxon>
        <taxon>Symbiodinium</taxon>
    </lineage>
</organism>
<dbReference type="Proteomes" id="UP000601435">
    <property type="component" value="Unassembled WGS sequence"/>
</dbReference>
<accession>A0A812XT76</accession>
<dbReference type="OrthoDB" id="433685at2759"/>
<sequence>MAFLLTPFCRCSNWGEAALEDGDADSVTRAVGDAKLKLPQAEEMAEFQDDDKPTAEDKESDHSTTATATGTQELPDSPPQQAEDPKEVTPLQEALVVPSTADEPVADAEKAEAGEQPKPGPEEKEEKEEKKVRRPPEPLTTLDEQDFNDRGVSSLDESKKFSYTIGNDYKCTLSGWTHTRPYACGFIRNKPGTAKAVVSGLDPDIAYLWKATACRRCRVWIAHESGKSLKLSCRRYRFCFVCLRHWHRWVSRTTSCLHDWQLVFCRIA</sequence>